<name>A0AAE1JPZ3_9FABA</name>
<proteinExistence type="predicted"/>
<feature type="region of interest" description="Disordered" evidence="1">
    <location>
        <begin position="135"/>
        <end position="177"/>
    </location>
</feature>
<reference evidence="2" key="1">
    <citation type="submission" date="2023-10" db="EMBL/GenBank/DDBJ databases">
        <title>Chromosome-level genome of the transformable northern wattle, Acacia crassicarpa.</title>
        <authorList>
            <person name="Massaro I."/>
            <person name="Sinha N.R."/>
            <person name="Poethig S."/>
            <person name="Leichty A.R."/>
        </authorList>
    </citation>
    <scope>NUCLEOTIDE SEQUENCE</scope>
    <source>
        <strain evidence="2">Acra3RX</strain>
        <tissue evidence="2">Leaf</tissue>
    </source>
</reference>
<protein>
    <submittedName>
        <fullName evidence="2">Uncharacterized protein</fullName>
    </submittedName>
</protein>
<dbReference type="PANTHER" id="PTHR33413:SF33">
    <property type="entry name" value="MEDIATOR OF RNA POLYMERASE II TRANSCRIPTION SUBUNIT 29"/>
    <property type="match status" value="1"/>
</dbReference>
<gene>
    <name evidence="2" type="ORF">QN277_006736</name>
</gene>
<evidence type="ECO:0000313" key="3">
    <source>
        <dbReference type="Proteomes" id="UP001293593"/>
    </source>
</evidence>
<evidence type="ECO:0000256" key="1">
    <source>
        <dbReference type="SAM" id="MobiDB-lite"/>
    </source>
</evidence>
<feature type="compositionally biased region" description="Polar residues" evidence="1">
    <location>
        <begin position="162"/>
        <end position="177"/>
    </location>
</feature>
<accession>A0AAE1JPZ3</accession>
<dbReference type="Proteomes" id="UP001293593">
    <property type="component" value="Unassembled WGS sequence"/>
</dbReference>
<dbReference type="AlphaFoldDB" id="A0AAE1JPZ3"/>
<sequence length="191" mass="21047">MGNCQAIDSASLVIQQPNGKAERLYWPVSAGEVMKTNPGHYVALLISSALCPSQDNEKCHDKNKDNPINNNPVRITRIKLLKPTDTLLLGHVYRLITTQEVMKGLLAKKQAKMQKGMVDSTHKLDWVKGKASFETDKAARRSETEDKQAIKAERERERARTGASSANSSGSITAKSRTWQPSLLSISESAS</sequence>
<dbReference type="InterPro" id="IPR025322">
    <property type="entry name" value="PADRE_dom"/>
</dbReference>
<dbReference type="Pfam" id="PF14009">
    <property type="entry name" value="PADRE"/>
    <property type="match status" value="1"/>
</dbReference>
<comment type="caution">
    <text evidence="2">The sequence shown here is derived from an EMBL/GenBank/DDBJ whole genome shotgun (WGS) entry which is preliminary data.</text>
</comment>
<keyword evidence="3" id="KW-1185">Reference proteome</keyword>
<dbReference type="PANTHER" id="PTHR33413">
    <property type="entry name" value="EXPRESSED PROTEIN"/>
    <property type="match status" value="1"/>
</dbReference>
<feature type="compositionally biased region" description="Basic and acidic residues" evidence="1">
    <location>
        <begin position="135"/>
        <end position="160"/>
    </location>
</feature>
<organism evidence="2 3">
    <name type="scientific">Acacia crassicarpa</name>
    <name type="common">northern wattle</name>
    <dbReference type="NCBI Taxonomy" id="499986"/>
    <lineage>
        <taxon>Eukaryota</taxon>
        <taxon>Viridiplantae</taxon>
        <taxon>Streptophyta</taxon>
        <taxon>Embryophyta</taxon>
        <taxon>Tracheophyta</taxon>
        <taxon>Spermatophyta</taxon>
        <taxon>Magnoliopsida</taxon>
        <taxon>eudicotyledons</taxon>
        <taxon>Gunneridae</taxon>
        <taxon>Pentapetalae</taxon>
        <taxon>rosids</taxon>
        <taxon>fabids</taxon>
        <taxon>Fabales</taxon>
        <taxon>Fabaceae</taxon>
        <taxon>Caesalpinioideae</taxon>
        <taxon>mimosoid clade</taxon>
        <taxon>Acacieae</taxon>
        <taxon>Acacia</taxon>
    </lineage>
</organism>
<dbReference type="EMBL" id="JAWXYG010000012">
    <property type="protein sequence ID" value="KAK4257104.1"/>
    <property type="molecule type" value="Genomic_DNA"/>
</dbReference>
<evidence type="ECO:0000313" key="2">
    <source>
        <dbReference type="EMBL" id="KAK4257104.1"/>
    </source>
</evidence>